<dbReference type="SUPFAM" id="SSF56235">
    <property type="entry name" value="N-terminal nucleophile aminohydrolases (Ntn hydrolases)"/>
    <property type="match status" value="1"/>
</dbReference>
<keyword evidence="8 14" id="KW-0378">Hydrolase</keyword>
<evidence type="ECO:0000256" key="3">
    <source>
        <dbReference type="ARBA" id="ARBA00022490"/>
    </source>
</evidence>
<comment type="subcellular location">
    <subcellularLocation>
        <location evidence="1 14">Cytoplasm</location>
    </subcellularLocation>
</comment>
<comment type="subunit">
    <text evidence="11 14">A double ring-shaped homohexamer of HslV is capped on each side by a ring-shaped HslU homohexamer. The assembly of the HslU/HslV complex is dependent on binding of ATP.</text>
</comment>
<dbReference type="EC" id="3.4.25.2" evidence="12 14"/>
<evidence type="ECO:0000313" key="15">
    <source>
        <dbReference type="EMBL" id="ROO24434.1"/>
    </source>
</evidence>
<keyword evidence="16" id="KW-1185">Reference proteome</keyword>
<dbReference type="InterPro" id="IPR023333">
    <property type="entry name" value="Proteasome_suB-type"/>
</dbReference>
<dbReference type="Proteomes" id="UP000283993">
    <property type="component" value="Unassembled WGS sequence"/>
</dbReference>
<keyword evidence="9 14" id="KW-0915">Sodium</keyword>
<evidence type="ECO:0000256" key="9">
    <source>
        <dbReference type="ARBA" id="ARBA00023053"/>
    </source>
</evidence>
<dbReference type="PROSITE" id="PS51476">
    <property type="entry name" value="PROTEASOME_BETA_2"/>
    <property type="match status" value="1"/>
</dbReference>
<organism evidence="15 16">
    <name type="scientific">Salinisphaera orenii MK-B5</name>
    <dbReference type="NCBI Taxonomy" id="856730"/>
    <lineage>
        <taxon>Bacteria</taxon>
        <taxon>Pseudomonadati</taxon>
        <taxon>Pseudomonadota</taxon>
        <taxon>Gammaproteobacteria</taxon>
        <taxon>Salinisphaerales</taxon>
        <taxon>Salinisphaeraceae</taxon>
        <taxon>Salinisphaera</taxon>
    </lineage>
</organism>
<dbReference type="GO" id="GO:0046872">
    <property type="term" value="F:metal ion binding"/>
    <property type="evidence" value="ECO:0007669"/>
    <property type="project" value="UniProtKB-KW"/>
</dbReference>
<dbReference type="GO" id="GO:0005839">
    <property type="term" value="C:proteasome core complex"/>
    <property type="evidence" value="ECO:0007669"/>
    <property type="project" value="InterPro"/>
</dbReference>
<dbReference type="InterPro" id="IPR022281">
    <property type="entry name" value="ATP-dep_Prtase_HsIV_su"/>
</dbReference>
<keyword evidence="4 14" id="KW-0021">Allosteric enzyme</keyword>
<evidence type="ECO:0000256" key="14">
    <source>
        <dbReference type="HAMAP-Rule" id="MF_00248"/>
    </source>
</evidence>
<dbReference type="NCBIfam" id="TIGR03692">
    <property type="entry name" value="ATP_dep_HslV"/>
    <property type="match status" value="1"/>
</dbReference>
<feature type="binding site" evidence="14">
    <location>
        <position position="168"/>
    </location>
    <ligand>
        <name>Na(+)</name>
        <dbReference type="ChEBI" id="CHEBI:29101"/>
    </ligand>
</feature>
<keyword evidence="3 14" id="KW-0963">Cytoplasm</keyword>
<accession>A0A423PFS0</accession>
<comment type="similarity">
    <text evidence="2 14">Belongs to the peptidase T1B family. HslV subfamily.</text>
</comment>
<dbReference type="NCBIfam" id="NF003964">
    <property type="entry name" value="PRK05456.1"/>
    <property type="match status" value="1"/>
</dbReference>
<dbReference type="AlphaFoldDB" id="A0A423PFS0"/>
<keyword evidence="6 14" id="KW-0888">Threonine protease</keyword>
<evidence type="ECO:0000256" key="2">
    <source>
        <dbReference type="ARBA" id="ARBA00006053"/>
    </source>
</evidence>
<evidence type="ECO:0000256" key="6">
    <source>
        <dbReference type="ARBA" id="ARBA00022698"/>
    </source>
</evidence>
<evidence type="ECO:0000256" key="11">
    <source>
        <dbReference type="ARBA" id="ARBA00064434"/>
    </source>
</evidence>
<dbReference type="CDD" id="cd01913">
    <property type="entry name" value="protease_HslV"/>
    <property type="match status" value="1"/>
</dbReference>
<comment type="catalytic activity">
    <reaction evidence="10 14">
        <text>ATP-dependent cleavage of peptide bonds with broad specificity.</text>
        <dbReference type="EC" id="3.4.25.2"/>
    </reaction>
</comment>
<dbReference type="FunFam" id="3.60.20.10:FF:000002">
    <property type="entry name" value="ATP-dependent protease subunit HslV"/>
    <property type="match status" value="1"/>
</dbReference>
<evidence type="ECO:0000256" key="13">
    <source>
        <dbReference type="ARBA" id="ARBA00074399"/>
    </source>
</evidence>
<comment type="caution">
    <text evidence="15">The sequence shown here is derived from an EMBL/GenBank/DDBJ whole genome shotgun (WGS) entry which is preliminary data.</text>
</comment>
<evidence type="ECO:0000256" key="12">
    <source>
        <dbReference type="ARBA" id="ARBA00066335"/>
    </source>
</evidence>
<dbReference type="GO" id="GO:0004298">
    <property type="term" value="F:threonine-type endopeptidase activity"/>
    <property type="evidence" value="ECO:0007669"/>
    <property type="project" value="UniProtKB-KW"/>
</dbReference>
<dbReference type="RefSeq" id="WP_123632087.1">
    <property type="nucleotide sequence ID" value="NZ_AYKH01000042.1"/>
</dbReference>
<keyword evidence="5 14" id="KW-0645">Protease</keyword>
<feature type="binding site" evidence="14">
    <location>
        <position position="162"/>
    </location>
    <ligand>
        <name>Na(+)</name>
        <dbReference type="ChEBI" id="CHEBI:29101"/>
    </ligand>
</feature>
<evidence type="ECO:0000256" key="10">
    <source>
        <dbReference type="ARBA" id="ARBA00052385"/>
    </source>
</evidence>
<comment type="activity regulation">
    <text evidence="14">Allosterically activated by HslU binding.</text>
</comment>
<keyword evidence="7 14" id="KW-0479">Metal-binding</keyword>
<dbReference type="GO" id="GO:0009376">
    <property type="term" value="C:HslUV protease complex"/>
    <property type="evidence" value="ECO:0007669"/>
    <property type="project" value="UniProtKB-UniRule"/>
</dbReference>
<comment type="function">
    <text evidence="14">Protease subunit of a proteasome-like degradation complex believed to be a general protein degrading machinery.</text>
</comment>
<dbReference type="PANTHER" id="PTHR32194:SF0">
    <property type="entry name" value="ATP-DEPENDENT PROTEASE SUBUNIT HSLV"/>
    <property type="match status" value="1"/>
</dbReference>
<gene>
    <name evidence="14" type="primary">hslV</name>
    <name evidence="15" type="ORF">SAOR_14655</name>
</gene>
<feature type="active site" evidence="14">
    <location>
        <position position="7"/>
    </location>
</feature>
<dbReference type="EMBL" id="AYKH01000042">
    <property type="protein sequence ID" value="ROO24434.1"/>
    <property type="molecule type" value="Genomic_DNA"/>
</dbReference>
<evidence type="ECO:0000256" key="4">
    <source>
        <dbReference type="ARBA" id="ARBA00022533"/>
    </source>
</evidence>
<evidence type="ECO:0000256" key="5">
    <source>
        <dbReference type="ARBA" id="ARBA00022670"/>
    </source>
</evidence>
<dbReference type="PIRSF" id="PIRSF039093">
    <property type="entry name" value="HslV"/>
    <property type="match status" value="1"/>
</dbReference>
<dbReference type="InterPro" id="IPR029055">
    <property type="entry name" value="Ntn_hydrolases_N"/>
</dbReference>
<evidence type="ECO:0000256" key="8">
    <source>
        <dbReference type="ARBA" id="ARBA00022801"/>
    </source>
</evidence>
<proteinExistence type="inferred from homology"/>
<evidence type="ECO:0000256" key="7">
    <source>
        <dbReference type="ARBA" id="ARBA00022723"/>
    </source>
</evidence>
<sequence length="180" mass="19365">MRQFDGTTILAVRHNGRVAVAGDGQVSMGDTMFKGNARKVRRLYDDRVLAGFAGGTADAFTLFERFEGKLGEHSGQLVKSAVEMAKDWRTDRALRRLEALLLVADETATLMISGNGDVMEPEHACMAIGSGGAYAQAAGRALAENTDMDAPTIAEKAMHIAADTCIYTNHHITVEVLDHA</sequence>
<name>A0A423PFS0_9GAMM</name>
<dbReference type="HAMAP" id="MF_00248">
    <property type="entry name" value="HslV"/>
    <property type="match status" value="1"/>
</dbReference>
<reference evidence="15 16" key="1">
    <citation type="submission" date="2013-10" db="EMBL/GenBank/DDBJ databases">
        <title>Salinisphaera orenii MK-B5 Genome Sequencing.</title>
        <authorList>
            <person name="Lai Q."/>
            <person name="Li C."/>
            <person name="Shao Z."/>
        </authorList>
    </citation>
    <scope>NUCLEOTIDE SEQUENCE [LARGE SCALE GENOMIC DNA]</scope>
    <source>
        <strain evidence="15 16">MK-B5</strain>
    </source>
</reference>
<dbReference type="PANTHER" id="PTHR32194">
    <property type="entry name" value="METALLOPROTEASE TLDD"/>
    <property type="match status" value="1"/>
</dbReference>
<evidence type="ECO:0000256" key="1">
    <source>
        <dbReference type="ARBA" id="ARBA00004496"/>
    </source>
</evidence>
<dbReference type="Pfam" id="PF00227">
    <property type="entry name" value="Proteasome"/>
    <property type="match status" value="1"/>
</dbReference>
<dbReference type="InterPro" id="IPR001353">
    <property type="entry name" value="Proteasome_sua/b"/>
</dbReference>
<feature type="binding site" evidence="14">
    <location>
        <position position="165"/>
    </location>
    <ligand>
        <name>Na(+)</name>
        <dbReference type="ChEBI" id="CHEBI:29101"/>
    </ligand>
</feature>
<dbReference type="Gene3D" id="3.60.20.10">
    <property type="entry name" value="Glutamine Phosphoribosylpyrophosphate, subunit 1, domain 1"/>
    <property type="match status" value="1"/>
</dbReference>
<dbReference type="GO" id="GO:0051603">
    <property type="term" value="P:proteolysis involved in protein catabolic process"/>
    <property type="evidence" value="ECO:0007669"/>
    <property type="project" value="InterPro"/>
</dbReference>
<protein>
    <recommendedName>
        <fullName evidence="13 14">ATP-dependent protease subunit HslV</fullName>
        <ecNumber evidence="12 14">3.4.25.2</ecNumber>
    </recommendedName>
</protein>
<evidence type="ECO:0000313" key="16">
    <source>
        <dbReference type="Proteomes" id="UP000283993"/>
    </source>
</evidence>